<evidence type="ECO:0000313" key="3">
    <source>
        <dbReference type="Proteomes" id="UP000593713"/>
    </source>
</evidence>
<keyword evidence="1" id="KW-1133">Transmembrane helix</keyword>
<feature type="transmembrane region" description="Helical" evidence="1">
    <location>
        <begin position="28"/>
        <end position="46"/>
    </location>
</feature>
<reference evidence="2 3" key="1">
    <citation type="submission" date="2020-07" db="EMBL/GenBank/DDBJ databases">
        <title>Taxonomic proposal: Crassvirales, a new order of highly abundant and diverse bacterial viruses.</title>
        <authorList>
            <person name="Shkoporov A.N."/>
            <person name="Stockdale S.R."/>
            <person name="Guerin E."/>
            <person name="Ross R.P."/>
            <person name="Hill C."/>
        </authorList>
    </citation>
    <scope>NUCLEOTIDE SEQUENCE [LARGE SCALE GENOMIC DNA]</scope>
</reference>
<dbReference type="Proteomes" id="UP000593713">
    <property type="component" value="Segment"/>
</dbReference>
<keyword evidence="1" id="KW-0472">Membrane</keyword>
<sequence>MTPAIIGLLTVAFILARLFRSTGMWWKLVFAIMAGLLVGILSKEVVKSDNDKTTSLTSLVSTMSNDDALTCMQSLVATVTEGTTVRLTGVAGYIVKDEELFDALTKNNTFTNGRDSPEIEDDS</sequence>
<dbReference type="RefSeq" id="YP_010112240.1">
    <property type="nucleotide sequence ID" value="NC_055889.1"/>
</dbReference>
<dbReference type="EMBL" id="MT774396">
    <property type="protein sequence ID" value="QOR56788.1"/>
    <property type="molecule type" value="Genomic_DNA"/>
</dbReference>
<keyword evidence="1" id="KW-0812">Transmembrane</keyword>
<evidence type="ECO:0000313" key="2">
    <source>
        <dbReference type="EMBL" id="QOR56788.1"/>
    </source>
</evidence>
<protein>
    <submittedName>
        <fullName evidence="2">Uncharacterized protein</fullName>
    </submittedName>
</protein>
<accession>A0A7M1RR61</accession>
<name>A0A7M1RR61_9CAUD</name>
<organism evidence="2 3">
    <name type="scientific">uncultured phage cr53_1</name>
    <dbReference type="NCBI Taxonomy" id="2772080"/>
    <lineage>
        <taxon>Viruses</taxon>
        <taxon>Duplodnaviria</taxon>
        <taxon>Heunggongvirae</taxon>
        <taxon>Uroviricota</taxon>
        <taxon>Caudoviricetes</taxon>
        <taxon>Crassvirales</taxon>
        <taxon>Suoliviridae</taxon>
        <taxon>Loutivirinae</taxon>
        <taxon>Blohavirus</taxon>
        <taxon>Blohavirus americanus</taxon>
    </lineage>
</organism>
<dbReference type="KEGG" id="vg:65130705"/>
<keyword evidence="3" id="KW-1185">Reference proteome</keyword>
<evidence type="ECO:0000256" key="1">
    <source>
        <dbReference type="SAM" id="Phobius"/>
    </source>
</evidence>
<proteinExistence type="predicted"/>
<dbReference type="GeneID" id="65130705"/>